<dbReference type="Proteomes" id="UP000011087">
    <property type="component" value="Unassembled WGS sequence"/>
</dbReference>
<reference evidence="2 4" key="1">
    <citation type="journal article" date="2012" name="Nature">
        <title>Algal genomes reveal evolutionary mosaicism and the fate of nucleomorphs.</title>
        <authorList>
            <consortium name="DOE Joint Genome Institute"/>
            <person name="Curtis B.A."/>
            <person name="Tanifuji G."/>
            <person name="Burki F."/>
            <person name="Gruber A."/>
            <person name="Irimia M."/>
            <person name="Maruyama S."/>
            <person name="Arias M.C."/>
            <person name="Ball S.G."/>
            <person name="Gile G.H."/>
            <person name="Hirakawa Y."/>
            <person name="Hopkins J.F."/>
            <person name="Kuo A."/>
            <person name="Rensing S.A."/>
            <person name="Schmutz J."/>
            <person name="Symeonidi A."/>
            <person name="Elias M."/>
            <person name="Eveleigh R.J."/>
            <person name="Herman E.K."/>
            <person name="Klute M.J."/>
            <person name="Nakayama T."/>
            <person name="Obornik M."/>
            <person name="Reyes-Prieto A."/>
            <person name="Armbrust E.V."/>
            <person name="Aves S.J."/>
            <person name="Beiko R.G."/>
            <person name="Coutinho P."/>
            <person name="Dacks J.B."/>
            <person name="Durnford D.G."/>
            <person name="Fast N.M."/>
            <person name="Green B.R."/>
            <person name="Grisdale C.J."/>
            <person name="Hempel F."/>
            <person name="Henrissat B."/>
            <person name="Hoppner M.P."/>
            <person name="Ishida K."/>
            <person name="Kim E."/>
            <person name="Koreny L."/>
            <person name="Kroth P.G."/>
            <person name="Liu Y."/>
            <person name="Malik S.B."/>
            <person name="Maier U.G."/>
            <person name="McRose D."/>
            <person name="Mock T."/>
            <person name="Neilson J.A."/>
            <person name="Onodera N.T."/>
            <person name="Poole A.M."/>
            <person name="Pritham E.J."/>
            <person name="Richards T.A."/>
            <person name="Rocap G."/>
            <person name="Roy S.W."/>
            <person name="Sarai C."/>
            <person name="Schaack S."/>
            <person name="Shirato S."/>
            <person name="Slamovits C.H."/>
            <person name="Spencer D.F."/>
            <person name="Suzuki S."/>
            <person name="Worden A.Z."/>
            <person name="Zauner S."/>
            <person name="Barry K."/>
            <person name="Bell C."/>
            <person name="Bharti A.K."/>
            <person name="Crow J.A."/>
            <person name="Grimwood J."/>
            <person name="Kramer R."/>
            <person name="Lindquist E."/>
            <person name="Lucas S."/>
            <person name="Salamov A."/>
            <person name="McFadden G.I."/>
            <person name="Lane C.E."/>
            <person name="Keeling P.J."/>
            <person name="Gray M.W."/>
            <person name="Grigoriev I.V."/>
            <person name="Archibald J.M."/>
        </authorList>
    </citation>
    <scope>NUCLEOTIDE SEQUENCE</scope>
    <source>
        <strain evidence="2 4">CCMP2712</strain>
    </source>
</reference>
<evidence type="ECO:0000256" key="1">
    <source>
        <dbReference type="SAM" id="Phobius"/>
    </source>
</evidence>
<protein>
    <submittedName>
        <fullName evidence="2 3">Uncharacterized protein</fullName>
    </submittedName>
</protein>
<dbReference type="GeneID" id="17300888"/>
<dbReference type="HOGENOM" id="CLU_017215_0_0_1"/>
<accession>L1J691</accession>
<dbReference type="KEGG" id="gtt:GUITHDRAFT_109847"/>
<sequence>MSSKLLALVMQPSRLTFLQRKSKLCLESSDDKVHFFVFRWHQVKHTDGLRQIDEVEDRELRAFDEQVFADELHKELHARMKPELSWLFKIYAHKIYLDVNCISYLSVNHQAFSKERYLGYCTMFVPVITWGKVTSVLGILEGVQEGSDRECEFLQLVLAMIYLLEKNAGRLRLVMPILRDEGGGFVPLEEAVGRLSSAGSSLNSQKACLLLLGAGVQEDKDKMLAYLSGVSVRDAVMKLLSNSSRRILGLGSEPAAVRGACGVYLVAKGLDERRSAEGAGAVITEHLVDELREQVAERLLHYEKHNPRGSEMTQVLKQTGTFELLHEFFALRGIDSLDRLTAVNTMKSMRGARTLDDSEELCEEINRAKETFYDQAVEAIGSMVNKCSKDQRFLPLDTRLDVYRDNEVDGILALRSSNALETALLKTPAQCCVAFLGCLQYAFQGVMIRRMIERNSIWLLDPHAQLPVEPRTVQVSRLVDACLGFVWGSMYMAGLLMCKYNTPLNAKRVFIGAAHLMLWLKIISSISDFIQCGPREYESTSCSGFSSFVIIASIVFVLYFVHFKQHYIWIVAFLFQGAYCIRDGFITPEESKIMFVVLGIICLLIDVMIVVKYRICYYQTFKDLSVAMEGFEKTWSRIVATCTDKIDDISNNVQTISQELKIWTRRQGCLLAMMKGRTSRYSSSCGKIRQQNKSIETLFEHAQEVSAAFQMWVGQWNPVGEVVHGKVKSCERAIQKTVRSYHRDASCLTDLVRCTVVVKTVEEVLVWVKGLRSMSVVAKGLSGSINEEIKMLSIGEETYLNITSIKNRYDWRCNLKACGGYRDLCVCVEVRPRKRRVGWTVNATNKECTFVPLKQWDTTPNLRRHICEIQVLLEDLHKVKKHLHKEYVNFRNVLCQ</sequence>
<dbReference type="EnsemblProtists" id="EKX44058">
    <property type="protein sequence ID" value="EKX44058"/>
    <property type="gene ID" value="GUITHDRAFT_109847"/>
</dbReference>
<dbReference type="PaxDb" id="55529-EKX44058"/>
<feature type="transmembrane region" description="Helical" evidence="1">
    <location>
        <begin position="478"/>
        <end position="497"/>
    </location>
</feature>
<dbReference type="AlphaFoldDB" id="L1J691"/>
<keyword evidence="1" id="KW-0812">Transmembrane</keyword>
<feature type="transmembrane region" description="Helical" evidence="1">
    <location>
        <begin position="542"/>
        <end position="561"/>
    </location>
</feature>
<reference evidence="4" key="2">
    <citation type="submission" date="2012-11" db="EMBL/GenBank/DDBJ databases">
        <authorList>
            <person name="Kuo A."/>
            <person name="Curtis B.A."/>
            <person name="Tanifuji G."/>
            <person name="Burki F."/>
            <person name="Gruber A."/>
            <person name="Irimia M."/>
            <person name="Maruyama S."/>
            <person name="Arias M.C."/>
            <person name="Ball S.G."/>
            <person name="Gile G.H."/>
            <person name="Hirakawa Y."/>
            <person name="Hopkins J.F."/>
            <person name="Rensing S.A."/>
            <person name="Schmutz J."/>
            <person name="Symeonidi A."/>
            <person name="Elias M."/>
            <person name="Eveleigh R.J."/>
            <person name="Herman E.K."/>
            <person name="Klute M.J."/>
            <person name="Nakayama T."/>
            <person name="Obornik M."/>
            <person name="Reyes-Prieto A."/>
            <person name="Armbrust E.V."/>
            <person name="Aves S.J."/>
            <person name="Beiko R.G."/>
            <person name="Coutinho P."/>
            <person name="Dacks J.B."/>
            <person name="Durnford D.G."/>
            <person name="Fast N.M."/>
            <person name="Green B.R."/>
            <person name="Grisdale C."/>
            <person name="Hempe F."/>
            <person name="Henrissat B."/>
            <person name="Hoppner M.P."/>
            <person name="Ishida K.-I."/>
            <person name="Kim E."/>
            <person name="Koreny L."/>
            <person name="Kroth P.G."/>
            <person name="Liu Y."/>
            <person name="Malik S.-B."/>
            <person name="Maier U.G."/>
            <person name="McRose D."/>
            <person name="Mock T."/>
            <person name="Neilson J.A."/>
            <person name="Onodera N.T."/>
            <person name="Poole A.M."/>
            <person name="Pritham E.J."/>
            <person name="Richards T.A."/>
            <person name="Rocap G."/>
            <person name="Roy S.W."/>
            <person name="Sarai C."/>
            <person name="Schaack S."/>
            <person name="Shirato S."/>
            <person name="Slamovits C.H."/>
            <person name="Spencer D.F."/>
            <person name="Suzuki S."/>
            <person name="Worden A.Z."/>
            <person name="Zauner S."/>
            <person name="Barry K."/>
            <person name="Bell C."/>
            <person name="Bharti A.K."/>
            <person name="Crow J.A."/>
            <person name="Grimwood J."/>
            <person name="Kramer R."/>
            <person name="Lindquist E."/>
            <person name="Lucas S."/>
            <person name="Salamov A."/>
            <person name="McFadden G.I."/>
            <person name="Lane C.E."/>
            <person name="Keeling P.J."/>
            <person name="Gray M.W."/>
            <person name="Grigoriev I.V."/>
            <person name="Archibald J.M."/>
        </authorList>
    </citation>
    <scope>NUCLEOTIDE SEQUENCE</scope>
    <source>
        <strain evidence="4">CCMP2712</strain>
    </source>
</reference>
<evidence type="ECO:0000313" key="3">
    <source>
        <dbReference type="EnsemblProtists" id="EKX44058"/>
    </source>
</evidence>
<dbReference type="RefSeq" id="XP_005831038.1">
    <property type="nucleotide sequence ID" value="XM_005830981.1"/>
</dbReference>
<evidence type="ECO:0000313" key="2">
    <source>
        <dbReference type="EMBL" id="EKX44058.1"/>
    </source>
</evidence>
<keyword evidence="1" id="KW-1133">Transmembrane helix</keyword>
<feature type="transmembrane region" description="Helical" evidence="1">
    <location>
        <begin position="509"/>
        <end position="530"/>
    </location>
</feature>
<reference evidence="3" key="3">
    <citation type="submission" date="2015-06" db="UniProtKB">
        <authorList>
            <consortium name="EnsemblProtists"/>
        </authorList>
    </citation>
    <scope>IDENTIFICATION</scope>
</reference>
<feature type="transmembrane region" description="Helical" evidence="1">
    <location>
        <begin position="567"/>
        <end position="586"/>
    </location>
</feature>
<evidence type="ECO:0000313" key="4">
    <source>
        <dbReference type="Proteomes" id="UP000011087"/>
    </source>
</evidence>
<name>L1J691_GUITC</name>
<gene>
    <name evidence="2" type="ORF">GUITHDRAFT_109847</name>
</gene>
<proteinExistence type="predicted"/>
<keyword evidence="4" id="KW-1185">Reference proteome</keyword>
<feature type="transmembrane region" description="Helical" evidence="1">
    <location>
        <begin position="593"/>
        <end position="615"/>
    </location>
</feature>
<keyword evidence="1" id="KW-0472">Membrane</keyword>
<dbReference type="EMBL" id="JH993006">
    <property type="protein sequence ID" value="EKX44058.1"/>
    <property type="molecule type" value="Genomic_DNA"/>
</dbReference>
<organism evidence="2">
    <name type="scientific">Guillardia theta (strain CCMP2712)</name>
    <name type="common">Cryptophyte</name>
    <dbReference type="NCBI Taxonomy" id="905079"/>
    <lineage>
        <taxon>Eukaryota</taxon>
        <taxon>Cryptophyceae</taxon>
        <taxon>Pyrenomonadales</taxon>
        <taxon>Geminigeraceae</taxon>
        <taxon>Guillardia</taxon>
    </lineage>
</organism>